<dbReference type="InterPro" id="IPR036882">
    <property type="entry name" value="Alba-like_dom_sf"/>
</dbReference>
<feature type="compositionally biased region" description="Low complexity" evidence="4">
    <location>
        <begin position="284"/>
        <end position="308"/>
    </location>
</feature>
<dbReference type="GeneID" id="10507668"/>
<dbReference type="PANTHER" id="PTHR13516:SF4">
    <property type="entry name" value="FI09323P"/>
    <property type="match status" value="1"/>
</dbReference>
<dbReference type="GO" id="GO:0001682">
    <property type="term" value="P:tRNA 5'-leader removal"/>
    <property type="evidence" value="ECO:0000318"/>
    <property type="project" value="GO_Central"/>
</dbReference>
<accession>F0ZVN6</accession>
<dbReference type="KEGG" id="dpp:DICPUDRAFT_92680"/>
<evidence type="ECO:0000256" key="1">
    <source>
        <dbReference type="ARBA" id="ARBA00004123"/>
    </source>
</evidence>
<feature type="region of interest" description="Disordered" evidence="4">
    <location>
        <begin position="120"/>
        <end position="308"/>
    </location>
</feature>
<dbReference type="EMBL" id="GL871218">
    <property type="protein sequence ID" value="EGC31990.1"/>
    <property type="molecule type" value="Genomic_DNA"/>
</dbReference>
<dbReference type="SUPFAM" id="SSF82704">
    <property type="entry name" value="AlbA-like"/>
    <property type="match status" value="1"/>
</dbReference>
<dbReference type="InParanoid" id="F0ZVN6"/>
<evidence type="ECO:0000313" key="6">
    <source>
        <dbReference type="EMBL" id="EGC31990.1"/>
    </source>
</evidence>
<dbReference type="PANTHER" id="PTHR13516">
    <property type="entry name" value="RIBONUCLEASE P SUBUNIT P25"/>
    <property type="match status" value="1"/>
</dbReference>
<reference evidence="7" key="1">
    <citation type="journal article" date="2011" name="Genome Biol.">
        <title>Comparative genomics of the social amoebae Dictyostelium discoideum and Dictyostelium purpureum.</title>
        <authorList>
            <consortium name="US DOE Joint Genome Institute (JGI-PGF)"/>
            <person name="Sucgang R."/>
            <person name="Kuo A."/>
            <person name="Tian X."/>
            <person name="Salerno W."/>
            <person name="Parikh A."/>
            <person name="Feasley C.L."/>
            <person name="Dalin E."/>
            <person name="Tu H."/>
            <person name="Huang E."/>
            <person name="Barry K."/>
            <person name="Lindquist E."/>
            <person name="Shapiro H."/>
            <person name="Bruce D."/>
            <person name="Schmutz J."/>
            <person name="Salamov A."/>
            <person name="Fey P."/>
            <person name="Gaudet P."/>
            <person name="Anjard C."/>
            <person name="Babu M.M."/>
            <person name="Basu S."/>
            <person name="Bushmanova Y."/>
            <person name="van der Wel H."/>
            <person name="Katoh-Kurasawa M."/>
            <person name="Dinh C."/>
            <person name="Coutinho P.M."/>
            <person name="Saito T."/>
            <person name="Elias M."/>
            <person name="Schaap P."/>
            <person name="Kay R.R."/>
            <person name="Henrissat B."/>
            <person name="Eichinger L."/>
            <person name="Rivero F."/>
            <person name="Putnam N.H."/>
            <person name="West C.M."/>
            <person name="Loomis W.F."/>
            <person name="Chisholm R.L."/>
            <person name="Shaulsky G."/>
            <person name="Strassmann J.E."/>
            <person name="Queller D.C."/>
            <person name="Kuspa A."/>
            <person name="Grigoriev I.V."/>
        </authorList>
    </citation>
    <scope>NUCLEOTIDE SEQUENCE [LARGE SCALE GENOMIC DNA]</scope>
    <source>
        <strain evidence="7">QSDP1</strain>
    </source>
</reference>
<comment type="subcellular location">
    <subcellularLocation>
        <location evidence="1">Nucleus</location>
    </subcellularLocation>
</comment>
<proteinExistence type="inferred from homology"/>
<feature type="domain" description="DNA/RNA-binding protein Alba-like" evidence="5">
    <location>
        <begin position="18"/>
        <end position="86"/>
    </location>
</feature>
<dbReference type="InterPro" id="IPR051958">
    <property type="entry name" value="Alba-like_NAB"/>
</dbReference>
<dbReference type="GO" id="GO:0003723">
    <property type="term" value="F:RNA binding"/>
    <property type="evidence" value="ECO:0000318"/>
    <property type="project" value="GO_Central"/>
</dbReference>
<dbReference type="STRING" id="5786.F0ZVN6"/>
<evidence type="ECO:0000256" key="2">
    <source>
        <dbReference type="ARBA" id="ARBA00008018"/>
    </source>
</evidence>
<dbReference type="eggNOG" id="KOG2567">
    <property type="taxonomic scope" value="Eukaryota"/>
</dbReference>
<evidence type="ECO:0000259" key="5">
    <source>
        <dbReference type="Pfam" id="PF01918"/>
    </source>
</evidence>
<feature type="compositionally biased region" description="Gly residues" evidence="4">
    <location>
        <begin position="152"/>
        <end position="174"/>
    </location>
</feature>
<dbReference type="RefSeq" id="XP_003291488.1">
    <property type="nucleotide sequence ID" value="XM_003291440.1"/>
</dbReference>
<gene>
    <name evidence="6" type="ORF">DICPUDRAFT_92680</name>
</gene>
<dbReference type="AlphaFoldDB" id="F0ZVN6"/>
<comment type="similarity">
    <text evidence="2">Belongs to the histone-like Alba family.</text>
</comment>
<dbReference type="VEuPathDB" id="AmoebaDB:DICPUDRAFT_92680"/>
<sequence length="308" mass="33342">MDKYYRVPKSYDNDTEPNEVRIGGIHSQVSRSIEYGLNLLKKEENPFDSIIVKAIGSKMISKAIFTAEIIKLRVSPLHQITEIGTTDTVTQYMPKEEGLDKVEIKKKSAFIKITLSKSPLDTTNPGYQAPSETPKEKQIRPIGSFRGRRGGFRGSRGGFRGSRGGSISRGGGSFRGSRRGSRRGSSRGGVRRGGFRGGSRRGISRRGGFRGGKDTTENPDAPVEENTTETNTYTTADTESYRGRGGRRGGRGRGGFRGYRGGRDGYRGGRGGRGDRGGRDRSSGENNSPSNSSPATTTTSTTSPTPTN</sequence>
<keyword evidence="3" id="KW-0539">Nucleus</keyword>
<evidence type="ECO:0000256" key="4">
    <source>
        <dbReference type="SAM" id="MobiDB-lite"/>
    </source>
</evidence>
<dbReference type="OrthoDB" id="424402at2759"/>
<evidence type="ECO:0000313" key="7">
    <source>
        <dbReference type="Proteomes" id="UP000001064"/>
    </source>
</evidence>
<feature type="compositionally biased region" description="Basic residues" evidence="4">
    <location>
        <begin position="176"/>
        <end position="208"/>
    </location>
</feature>
<evidence type="ECO:0000256" key="3">
    <source>
        <dbReference type="ARBA" id="ARBA00023242"/>
    </source>
</evidence>
<keyword evidence="7" id="KW-1185">Reference proteome</keyword>
<organism evidence="6 7">
    <name type="scientific">Dictyostelium purpureum</name>
    <name type="common">Slime mold</name>
    <dbReference type="NCBI Taxonomy" id="5786"/>
    <lineage>
        <taxon>Eukaryota</taxon>
        <taxon>Amoebozoa</taxon>
        <taxon>Evosea</taxon>
        <taxon>Eumycetozoa</taxon>
        <taxon>Dictyostelia</taxon>
        <taxon>Dictyosteliales</taxon>
        <taxon>Dictyosteliaceae</taxon>
        <taxon>Dictyostelium</taxon>
    </lineage>
</organism>
<protein>
    <recommendedName>
        <fullName evidence="5">DNA/RNA-binding protein Alba-like domain-containing protein</fullName>
    </recommendedName>
</protein>
<dbReference type="GO" id="GO:0000172">
    <property type="term" value="C:ribonuclease MRP complex"/>
    <property type="evidence" value="ECO:0000318"/>
    <property type="project" value="GO_Central"/>
</dbReference>
<feature type="compositionally biased region" description="Basic and acidic residues" evidence="4">
    <location>
        <begin position="261"/>
        <end position="283"/>
    </location>
</feature>
<dbReference type="InterPro" id="IPR002775">
    <property type="entry name" value="DNA/RNA-bd_Alba-like"/>
</dbReference>
<name>F0ZVN6_DICPU</name>
<dbReference type="Proteomes" id="UP000001064">
    <property type="component" value="Unassembled WGS sequence"/>
</dbReference>
<dbReference type="OMA" id="DYQQYEA"/>
<feature type="compositionally biased region" description="Low complexity" evidence="4">
    <location>
        <begin position="228"/>
        <end position="238"/>
    </location>
</feature>
<dbReference type="GO" id="GO:0005634">
    <property type="term" value="C:nucleus"/>
    <property type="evidence" value="ECO:0007669"/>
    <property type="project" value="UniProtKB-SubCell"/>
</dbReference>
<dbReference type="Pfam" id="PF01918">
    <property type="entry name" value="Alba"/>
    <property type="match status" value="1"/>
</dbReference>
<dbReference type="Gene3D" id="3.30.110.20">
    <property type="entry name" value="Alba-like domain"/>
    <property type="match status" value="1"/>
</dbReference>